<dbReference type="FunFam" id="3.30.565.10:FF:000023">
    <property type="entry name" value="PAS domain-containing sensor histidine kinase"/>
    <property type="match status" value="1"/>
</dbReference>
<reference evidence="15" key="1">
    <citation type="journal article" date="2021" name="PeerJ">
        <title>Extensive microbial diversity within the chicken gut microbiome revealed by metagenomics and culture.</title>
        <authorList>
            <person name="Gilroy R."/>
            <person name="Ravi A."/>
            <person name="Getino M."/>
            <person name="Pursley I."/>
            <person name="Horton D.L."/>
            <person name="Alikhan N.F."/>
            <person name="Baker D."/>
            <person name="Gharbi K."/>
            <person name="Hall N."/>
            <person name="Watson M."/>
            <person name="Adriaenssens E.M."/>
            <person name="Foster-Nyarko E."/>
            <person name="Jarju S."/>
            <person name="Secka A."/>
            <person name="Antonio M."/>
            <person name="Oren A."/>
            <person name="Chaudhuri R.R."/>
            <person name="La Ragione R."/>
            <person name="Hildebrand F."/>
            <person name="Pallen M.J."/>
        </authorList>
    </citation>
    <scope>NUCLEOTIDE SEQUENCE</scope>
    <source>
        <strain evidence="15">F6-6636</strain>
    </source>
</reference>
<feature type="domain" description="PAS" evidence="14">
    <location>
        <begin position="118"/>
        <end position="154"/>
    </location>
</feature>
<keyword evidence="5" id="KW-0597">Phosphoprotein</keyword>
<dbReference type="PROSITE" id="PS50112">
    <property type="entry name" value="PAS"/>
    <property type="match status" value="1"/>
</dbReference>
<dbReference type="Gene3D" id="3.30.450.20">
    <property type="entry name" value="PAS domain"/>
    <property type="match status" value="1"/>
</dbReference>
<dbReference type="InterPro" id="IPR003661">
    <property type="entry name" value="HisK_dim/P_dom"/>
</dbReference>
<dbReference type="InterPro" id="IPR005467">
    <property type="entry name" value="His_kinase_dom"/>
</dbReference>
<dbReference type="InterPro" id="IPR000014">
    <property type="entry name" value="PAS"/>
</dbReference>
<dbReference type="SUPFAM" id="SSF47384">
    <property type="entry name" value="Homodimeric domain of signal transducing histidine kinase"/>
    <property type="match status" value="1"/>
</dbReference>
<dbReference type="PRINTS" id="PR00344">
    <property type="entry name" value="BCTRLSENSOR"/>
</dbReference>
<evidence type="ECO:0000256" key="4">
    <source>
        <dbReference type="ARBA" id="ARBA00022475"/>
    </source>
</evidence>
<keyword evidence="7" id="KW-0547">Nucleotide-binding</keyword>
<proteinExistence type="predicted"/>
<dbReference type="GO" id="GO:0016036">
    <property type="term" value="P:cellular response to phosphate starvation"/>
    <property type="evidence" value="ECO:0007669"/>
    <property type="project" value="TreeGrafter"/>
</dbReference>
<dbReference type="CDD" id="cd00075">
    <property type="entry name" value="HATPase"/>
    <property type="match status" value="1"/>
</dbReference>
<evidence type="ECO:0000256" key="12">
    <source>
        <dbReference type="SAM" id="Phobius"/>
    </source>
</evidence>
<evidence type="ECO:0000259" key="14">
    <source>
        <dbReference type="PROSITE" id="PS50112"/>
    </source>
</evidence>
<keyword evidence="12" id="KW-1133">Transmembrane helix</keyword>
<dbReference type="Proteomes" id="UP000777303">
    <property type="component" value="Unassembled WGS sequence"/>
</dbReference>
<dbReference type="FunFam" id="1.10.287.130:FF:000008">
    <property type="entry name" value="Two-component sensor histidine kinase"/>
    <property type="match status" value="1"/>
</dbReference>
<evidence type="ECO:0000256" key="8">
    <source>
        <dbReference type="ARBA" id="ARBA00022777"/>
    </source>
</evidence>
<dbReference type="InterPro" id="IPR036890">
    <property type="entry name" value="HATPase_C_sf"/>
</dbReference>
<evidence type="ECO:0000256" key="11">
    <source>
        <dbReference type="ARBA" id="ARBA00023136"/>
    </source>
</evidence>
<feature type="domain" description="Histidine kinase" evidence="13">
    <location>
        <begin position="240"/>
        <end position="447"/>
    </location>
</feature>
<dbReference type="GO" id="GO:0004721">
    <property type="term" value="F:phosphoprotein phosphatase activity"/>
    <property type="evidence" value="ECO:0007669"/>
    <property type="project" value="TreeGrafter"/>
</dbReference>
<dbReference type="SMART" id="SM00387">
    <property type="entry name" value="HATPase_c"/>
    <property type="match status" value="1"/>
</dbReference>
<comment type="catalytic activity">
    <reaction evidence="1">
        <text>ATP + protein L-histidine = ADP + protein N-phospho-L-histidine.</text>
        <dbReference type="EC" id="2.7.13.3"/>
    </reaction>
</comment>
<evidence type="ECO:0000256" key="10">
    <source>
        <dbReference type="ARBA" id="ARBA00023012"/>
    </source>
</evidence>
<dbReference type="SUPFAM" id="SSF55785">
    <property type="entry name" value="PYP-like sensor domain (PAS domain)"/>
    <property type="match status" value="1"/>
</dbReference>
<dbReference type="PANTHER" id="PTHR45453:SF1">
    <property type="entry name" value="PHOSPHATE REGULON SENSOR PROTEIN PHOR"/>
    <property type="match status" value="1"/>
</dbReference>
<evidence type="ECO:0000256" key="2">
    <source>
        <dbReference type="ARBA" id="ARBA00004236"/>
    </source>
</evidence>
<dbReference type="InterPro" id="IPR004358">
    <property type="entry name" value="Sig_transdc_His_kin-like_C"/>
</dbReference>
<evidence type="ECO:0000256" key="5">
    <source>
        <dbReference type="ARBA" id="ARBA00022553"/>
    </source>
</evidence>
<evidence type="ECO:0000256" key="9">
    <source>
        <dbReference type="ARBA" id="ARBA00022840"/>
    </source>
</evidence>
<keyword evidence="9" id="KW-0067">ATP-binding</keyword>
<dbReference type="EC" id="2.7.13.3" evidence="3"/>
<evidence type="ECO:0000313" key="16">
    <source>
        <dbReference type="Proteomes" id="UP000777303"/>
    </source>
</evidence>
<dbReference type="Gene3D" id="3.30.565.10">
    <property type="entry name" value="Histidine kinase-like ATPase, C-terminal domain"/>
    <property type="match status" value="1"/>
</dbReference>
<dbReference type="InterPro" id="IPR050351">
    <property type="entry name" value="BphY/WalK/GraS-like"/>
</dbReference>
<keyword evidence="8 15" id="KW-0418">Kinase</keyword>
<dbReference type="PANTHER" id="PTHR45453">
    <property type="entry name" value="PHOSPHATE REGULON SENSOR PROTEIN PHOR"/>
    <property type="match status" value="1"/>
</dbReference>
<dbReference type="GO" id="GO:0000155">
    <property type="term" value="F:phosphorelay sensor kinase activity"/>
    <property type="evidence" value="ECO:0007669"/>
    <property type="project" value="InterPro"/>
</dbReference>
<evidence type="ECO:0000256" key="7">
    <source>
        <dbReference type="ARBA" id="ARBA00022741"/>
    </source>
</evidence>
<dbReference type="GO" id="GO:0005886">
    <property type="term" value="C:plasma membrane"/>
    <property type="evidence" value="ECO:0007669"/>
    <property type="project" value="UniProtKB-SubCell"/>
</dbReference>
<dbReference type="EMBL" id="JAHLFS010000044">
    <property type="protein sequence ID" value="MBU3851678.1"/>
    <property type="molecule type" value="Genomic_DNA"/>
</dbReference>
<keyword evidence="6" id="KW-0808">Transferase</keyword>
<feature type="transmembrane region" description="Helical" evidence="12">
    <location>
        <begin position="35"/>
        <end position="58"/>
    </location>
</feature>
<accession>A0A948TJ99</accession>
<evidence type="ECO:0000256" key="1">
    <source>
        <dbReference type="ARBA" id="ARBA00000085"/>
    </source>
</evidence>
<dbReference type="Pfam" id="PF00512">
    <property type="entry name" value="HisKA"/>
    <property type="match status" value="1"/>
</dbReference>
<gene>
    <name evidence="15" type="ORF">H9901_03160</name>
</gene>
<evidence type="ECO:0000259" key="13">
    <source>
        <dbReference type="PROSITE" id="PS50109"/>
    </source>
</evidence>
<dbReference type="SMART" id="SM00388">
    <property type="entry name" value="HisKA"/>
    <property type="match status" value="1"/>
</dbReference>
<dbReference type="SUPFAM" id="SSF55874">
    <property type="entry name" value="ATPase domain of HSP90 chaperone/DNA topoisomerase II/histidine kinase"/>
    <property type="match status" value="1"/>
</dbReference>
<feature type="transmembrane region" description="Helical" evidence="12">
    <location>
        <begin position="12"/>
        <end position="29"/>
    </location>
</feature>
<organism evidence="15 16">
    <name type="scientific">Candidatus Paralactobacillus gallistercoris</name>
    <dbReference type="NCBI Taxonomy" id="2838724"/>
    <lineage>
        <taxon>Bacteria</taxon>
        <taxon>Bacillati</taxon>
        <taxon>Bacillota</taxon>
        <taxon>Bacilli</taxon>
        <taxon>Lactobacillales</taxon>
        <taxon>Lactobacillaceae</taxon>
        <taxon>Lactobacillus</taxon>
    </lineage>
</organism>
<feature type="non-terminal residue" evidence="15">
    <location>
        <position position="447"/>
    </location>
</feature>
<evidence type="ECO:0000256" key="3">
    <source>
        <dbReference type="ARBA" id="ARBA00012438"/>
    </source>
</evidence>
<dbReference type="Pfam" id="PF02518">
    <property type="entry name" value="HATPase_c"/>
    <property type="match status" value="1"/>
</dbReference>
<dbReference type="CDD" id="cd00082">
    <property type="entry name" value="HisKA"/>
    <property type="match status" value="1"/>
</dbReference>
<sequence>MNKNRYRKYLPAILLGILSLITLSALIIMRTRHWSAFDITLSTLLIVFWLGYVIWLLYEHYHLIYDLQAVTNNMYQSRHKKQITPMLVEPHNTLAPLVNETNHLNETLESLREKAALRQASFDSLIDHLPSGVMVIDSDRNIVLHNESLVGLLGRQQITDGYPYIDVVKTYALSRMIEHTFRHHKSHHKEIQLVQGEESYVDATVVELQTPRGKQQVLVILYDLTSIRRVEQMQLDFVSNVSHELKTPVTAINGFAETLLDGAKDDPTTNEQFIKIIFDESKRLEQLIQDILALSRLDNHRDSSFKEVKILDIVQQAQKLLAQQIAKRHITMHVDVPDNAVIVIDPVKLDQIIKNLLANAIFYNRDHGQVWVRWHDNGQQVQFQVQDTGIGIAADMQKRIFERFYRVDPSRSKNSGGTGLGLSIVKEITESLGGQVTLHSQLTVGST</sequence>
<dbReference type="GO" id="GO:0005524">
    <property type="term" value="F:ATP binding"/>
    <property type="evidence" value="ECO:0007669"/>
    <property type="project" value="UniProtKB-KW"/>
</dbReference>
<comment type="caution">
    <text evidence="15">The sequence shown here is derived from an EMBL/GenBank/DDBJ whole genome shotgun (WGS) entry which is preliminary data.</text>
</comment>
<protein>
    <recommendedName>
        <fullName evidence="3">histidine kinase</fullName>
        <ecNumber evidence="3">2.7.13.3</ecNumber>
    </recommendedName>
</protein>
<evidence type="ECO:0000256" key="6">
    <source>
        <dbReference type="ARBA" id="ARBA00022679"/>
    </source>
</evidence>
<keyword evidence="4" id="KW-1003">Cell membrane</keyword>
<dbReference type="PROSITE" id="PS50109">
    <property type="entry name" value="HIS_KIN"/>
    <property type="match status" value="1"/>
</dbReference>
<keyword evidence="11 12" id="KW-0472">Membrane</keyword>
<dbReference type="InterPro" id="IPR003594">
    <property type="entry name" value="HATPase_dom"/>
</dbReference>
<dbReference type="AlphaFoldDB" id="A0A948TJ99"/>
<dbReference type="NCBIfam" id="NF046044">
    <property type="entry name" value="PnpS"/>
    <property type="match status" value="1"/>
</dbReference>
<comment type="subcellular location">
    <subcellularLocation>
        <location evidence="2">Cell membrane</location>
    </subcellularLocation>
</comment>
<name>A0A948TJ99_9LACO</name>
<dbReference type="InterPro" id="IPR036097">
    <property type="entry name" value="HisK_dim/P_sf"/>
</dbReference>
<evidence type="ECO:0000313" key="15">
    <source>
        <dbReference type="EMBL" id="MBU3851678.1"/>
    </source>
</evidence>
<keyword evidence="12" id="KW-0812">Transmembrane</keyword>
<reference evidence="15" key="2">
    <citation type="submission" date="2021-04" db="EMBL/GenBank/DDBJ databases">
        <authorList>
            <person name="Gilroy R."/>
        </authorList>
    </citation>
    <scope>NUCLEOTIDE SEQUENCE</scope>
    <source>
        <strain evidence="15">F6-6636</strain>
    </source>
</reference>
<dbReference type="Gene3D" id="1.10.287.130">
    <property type="match status" value="1"/>
</dbReference>
<keyword evidence="10" id="KW-0902">Two-component regulatory system</keyword>
<dbReference type="InterPro" id="IPR035965">
    <property type="entry name" value="PAS-like_dom_sf"/>
</dbReference>